<feature type="transmembrane region" description="Helical" evidence="6">
    <location>
        <begin position="112"/>
        <end position="129"/>
    </location>
</feature>
<keyword evidence="2" id="KW-1003">Cell membrane</keyword>
<dbReference type="AlphaFoldDB" id="A0A559KDI0"/>
<gene>
    <name evidence="8" type="ORF">FPZ49_10400</name>
</gene>
<feature type="transmembrane region" description="Helical" evidence="6">
    <location>
        <begin position="263"/>
        <end position="284"/>
    </location>
</feature>
<feature type="transmembrane region" description="Helical" evidence="6">
    <location>
        <begin position="33"/>
        <end position="49"/>
    </location>
</feature>
<dbReference type="EMBL" id="VNJI01000010">
    <property type="protein sequence ID" value="TVY10164.1"/>
    <property type="molecule type" value="Genomic_DNA"/>
</dbReference>
<dbReference type="RefSeq" id="WP_144846292.1">
    <property type="nucleotide sequence ID" value="NZ_VNJI01000010.1"/>
</dbReference>
<dbReference type="PANTHER" id="PTHR35007">
    <property type="entry name" value="INTEGRAL MEMBRANE PROTEIN-RELATED"/>
    <property type="match status" value="1"/>
</dbReference>
<evidence type="ECO:0000256" key="3">
    <source>
        <dbReference type="ARBA" id="ARBA00022692"/>
    </source>
</evidence>
<dbReference type="InterPro" id="IPR018076">
    <property type="entry name" value="T2SS_GspF_dom"/>
</dbReference>
<organism evidence="8 9">
    <name type="scientific">Paenibacillus cremeus</name>
    <dbReference type="NCBI Taxonomy" id="2163881"/>
    <lineage>
        <taxon>Bacteria</taxon>
        <taxon>Bacillati</taxon>
        <taxon>Bacillota</taxon>
        <taxon>Bacilli</taxon>
        <taxon>Bacillales</taxon>
        <taxon>Paenibacillaceae</taxon>
        <taxon>Paenibacillus</taxon>
    </lineage>
</organism>
<comment type="caution">
    <text evidence="8">The sequence shown here is derived from an EMBL/GenBank/DDBJ whole genome shotgun (WGS) entry which is preliminary data.</text>
</comment>
<evidence type="ECO:0000256" key="5">
    <source>
        <dbReference type="ARBA" id="ARBA00023136"/>
    </source>
</evidence>
<dbReference type="PANTHER" id="PTHR35007:SF2">
    <property type="entry name" value="PILUS ASSEMBLE PROTEIN"/>
    <property type="match status" value="1"/>
</dbReference>
<evidence type="ECO:0000256" key="4">
    <source>
        <dbReference type="ARBA" id="ARBA00022989"/>
    </source>
</evidence>
<dbReference type="Pfam" id="PF00482">
    <property type="entry name" value="T2SSF"/>
    <property type="match status" value="1"/>
</dbReference>
<proteinExistence type="predicted"/>
<keyword evidence="3 6" id="KW-0812">Transmembrane</keyword>
<dbReference type="GO" id="GO:0005886">
    <property type="term" value="C:plasma membrane"/>
    <property type="evidence" value="ECO:0007669"/>
    <property type="project" value="UniProtKB-SubCell"/>
</dbReference>
<evidence type="ECO:0000313" key="9">
    <source>
        <dbReference type="Proteomes" id="UP000317036"/>
    </source>
</evidence>
<evidence type="ECO:0000256" key="1">
    <source>
        <dbReference type="ARBA" id="ARBA00004651"/>
    </source>
</evidence>
<feature type="domain" description="Type II secretion system protein GspF" evidence="7">
    <location>
        <begin position="151"/>
        <end position="278"/>
    </location>
</feature>
<protein>
    <submittedName>
        <fullName evidence="8">Type II secretion system protein</fullName>
    </submittedName>
</protein>
<dbReference type="Proteomes" id="UP000317036">
    <property type="component" value="Unassembled WGS sequence"/>
</dbReference>
<feature type="transmembrane region" description="Helical" evidence="6">
    <location>
        <begin position="85"/>
        <end position="106"/>
    </location>
</feature>
<reference evidence="8 9" key="1">
    <citation type="submission" date="2019-07" db="EMBL/GenBank/DDBJ databases">
        <authorList>
            <person name="Kim J."/>
        </authorList>
    </citation>
    <scope>NUCLEOTIDE SEQUENCE [LARGE SCALE GENOMIC DNA]</scope>
    <source>
        <strain evidence="8 9">JC52</strain>
    </source>
</reference>
<name>A0A559KDI0_9BACL</name>
<comment type="subcellular location">
    <subcellularLocation>
        <location evidence="1">Cell membrane</location>
        <topology evidence="1">Multi-pass membrane protein</topology>
    </subcellularLocation>
</comment>
<evidence type="ECO:0000313" key="8">
    <source>
        <dbReference type="EMBL" id="TVY10164.1"/>
    </source>
</evidence>
<sequence>MLLLFLVELAVAAAASAVFRSRYAPWLHANKGLFVAGWGFWLPAALWFMDRVRITEHFSAAIGKVHQTMIGLHGAKAAVTQTKGYVVRLILLCYAMFCLSTLLSWAAGNDEILLYGVLLMLALPFVQFQQEAVRLKRKKQQMLMELPEVVNQLMLLVGAGETVQQALIRSISSKSHTNSSPLLAELALVVQMLQMNGSFPRVMEEFSKRCGLQEVSLFTTTLLLNYRRGGDELMLSLKELSITLWDKRKALARTLGEEASSKMVFPMVMIFFVVMVMVAAPAIMMMN</sequence>
<evidence type="ECO:0000256" key="2">
    <source>
        <dbReference type="ARBA" id="ARBA00022475"/>
    </source>
</evidence>
<evidence type="ECO:0000256" key="6">
    <source>
        <dbReference type="SAM" id="Phobius"/>
    </source>
</evidence>
<keyword evidence="9" id="KW-1185">Reference proteome</keyword>
<keyword evidence="5 6" id="KW-0472">Membrane</keyword>
<keyword evidence="4 6" id="KW-1133">Transmembrane helix</keyword>
<evidence type="ECO:0000259" key="7">
    <source>
        <dbReference type="Pfam" id="PF00482"/>
    </source>
</evidence>
<accession>A0A559KDI0</accession>
<dbReference type="OrthoDB" id="9793966at2"/>